<reference evidence="4" key="1">
    <citation type="submission" date="2014-03" db="EMBL/GenBank/DDBJ databases">
        <authorList>
            <person name="Urmite Genomes U."/>
        </authorList>
    </citation>
    <scope>NUCLEOTIDE SEQUENCE [LARGE SCALE GENOMIC DNA]</scope>
    <source>
        <strain evidence="4">HD-03</strain>
    </source>
</reference>
<dbReference type="Gene3D" id="2.20.230.10">
    <property type="entry name" value="Resuscitation-promoting factor rpfb"/>
    <property type="match status" value="1"/>
</dbReference>
<keyword evidence="1" id="KW-0732">Signal</keyword>
<keyword evidence="3" id="KW-0378">Hydrolase</keyword>
<dbReference type="RefSeq" id="WP_035507284.1">
    <property type="nucleotide sequence ID" value="NZ_CCDH010000001.1"/>
</dbReference>
<dbReference type="Pfam" id="PF07501">
    <property type="entry name" value="G5"/>
    <property type="match status" value="1"/>
</dbReference>
<accession>A0A059NYY9</accession>
<comment type="caution">
    <text evidence="3">The sequence shown here is derived from an EMBL/GenBank/DDBJ whole genome shotgun (WGS) entry which is preliminary data.</text>
</comment>
<keyword evidence="4" id="KW-1185">Reference proteome</keyword>
<feature type="domain" description="G5" evidence="2">
    <location>
        <begin position="218"/>
        <end position="298"/>
    </location>
</feature>
<dbReference type="PROSITE" id="PS51109">
    <property type="entry name" value="G5"/>
    <property type="match status" value="1"/>
</dbReference>
<dbReference type="Pfam" id="PF01551">
    <property type="entry name" value="Peptidase_M23"/>
    <property type="match status" value="1"/>
</dbReference>
<protein>
    <submittedName>
        <fullName evidence="3">Murein hydrolase activator NlpD</fullName>
    </submittedName>
</protein>
<dbReference type="Proteomes" id="UP000028868">
    <property type="component" value="Unassembled WGS sequence"/>
</dbReference>
<dbReference type="CDD" id="cd12797">
    <property type="entry name" value="M23_peptidase"/>
    <property type="match status" value="1"/>
</dbReference>
<dbReference type="InterPro" id="IPR011098">
    <property type="entry name" value="G5_dom"/>
</dbReference>
<dbReference type="InterPro" id="IPR016047">
    <property type="entry name" value="M23ase_b-sheet_dom"/>
</dbReference>
<dbReference type="Gene3D" id="2.70.70.10">
    <property type="entry name" value="Glucose Permease (Domain IIA)"/>
    <property type="match status" value="1"/>
</dbReference>
<organism evidence="3 4">
    <name type="scientific">Halobacillus karajensis</name>
    <dbReference type="NCBI Taxonomy" id="195088"/>
    <lineage>
        <taxon>Bacteria</taxon>
        <taxon>Bacillati</taxon>
        <taxon>Bacillota</taxon>
        <taxon>Bacilli</taxon>
        <taxon>Bacillales</taxon>
        <taxon>Bacillaceae</taxon>
        <taxon>Halobacillus</taxon>
    </lineage>
</organism>
<dbReference type="GO" id="GO:0004222">
    <property type="term" value="F:metalloendopeptidase activity"/>
    <property type="evidence" value="ECO:0007669"/>
    <property type="project" value="TreeGrafter"/>
</dbReference>
<name>A0A059NYY9_9BACI</name>
<dbReference type="EMBL" id="CCDI010000001">
    <property type="protein sequence ID" value="CDQ23491.1"/>
    <property type="molecule type" value="Genomic_DNA"/>
</dbReference>
<dbReference type="InterPro" id="IPR050570">
    <property type="entry name" value="Cell_wall_metabolism_enzyme"/>
</dbReference>
<dbReference type="AlphaFoldDB" id="A0A059NYY9"/>
<evidence type="ECO:0000313" key="3">
    <source>
        <dbReference type="EMBL" id="CDQ23491.1"/>
    </source>
</evidence>
<proteinExistence type="predicted"/>
<evidence type="ECO:0000313" key="4">
    <source>
        <dbReference type="Proteomes" id="UP000028868"/>
    </source>
</evidence>
<sequence length="427" mass="47363">MWKKIMISVVAIVSVGVGTVYAESSLPTVYHVYIEGDHAGTVENKETVQSYLQERMLKAEHKYKDWDLSFNEEISFEKQKVLSVKDETDEVLQSLDNDLTLAVDVVRVHVNGEPVANLPNEEQAGEVIDSLKKEYVEEEALEKVEHDQVEPPEVGETEVMDVQLSGTVKMEEDQVTPSQVNTVDEAVSRIEEGRTFQSAPSSIQPLNAKLTDTKGPLLDVIVTKKERLEETIGHKVEIKKTDELYKGESKVKQSGEDGKKEFLIERMYRNGKEVKEETLEEERTKEPVKKIILKGTKQAPSKGTGNFSWPAVGGEITSKQGERWGRMHKGIDISGVSDKTIKAADNGKVVEAGFRKSFGNKVVIDHGNGYETIYAHLSSISVKEGQTVKQGGKLGVMGSTGRSTGVHLHFEIHKDGSLKNPLSYVSP</sequence>
<dbReference type="PANTHER" id="PTHR21666:SF270">
    <property type="entry name" value="MUREIN HYDROLASE ACTIVATOR ENVC"/>
    <property type="match status" value="1"/>
</dbReference>
<evidence type="ECO:0000259" key="2">
    <source>
        <dbReference type="PROSITE" id="PS51109"/>
    </source>
</evidence>
<dbReference type="PANTHER" id="PTHR21666">
    <property type="entry name" value="PEPTIDASE-RELATED"/>
    <property type="match status" value="1"/>
</dbReference>
<dbReference type="SMART" id="SM01208">
    <property type="entry name" value="G5"/>
    <property type="match status" value="1"/>
</dbReference>
<dbReference type="InterPro" id="IPR011055">
    <property type="entry name" value="Dup_hybrid_motif"/>
</dbReference>
<dbReference type="SUPFAM" id="SSF51261">
    <property type="entry name" value="Duplicated hybrid motif"/>
    <property type="match status" value="1"/>
</dbReference>
<evidence type="ECO:0000256" key="1">
    <source>
        <dbReference type="ARBA" id="ARBA00022729"/>
    </source>
</evidence>
<gene>
    <name evidence="3" type="primary">nlpD</name>
    <name evidence="3" type="ORF">BN983_01719</name>
</gene>
<reference evidence="3 4" key="2">
    <citation type="submission" date="2014-05" db="EMBL/GenBank/DDBJ databases">
        <title>Draft genome sequence of Halobacillus karajensis HK-03.</title>
        <authorList>
            <person name="Khelaifia S."/>
            <person name="Croce O."/>
            <person name="Lagier J.C."/>
            <person name="Raoult D."/>
        </authorList>
    </citation>
    <scope>NUCLEOTIDE SEQUENCE [LARGE SCALE GENOMIC DNA]</scope>
    <source>
        <strain evidence="3 4">HD-03</strain>
    </source>
</reference>